<gene>
    <name evidence="3" type="ORF">GJ688_07335</name>
</gene>
<dbReference type="OrthoDB" id="2379565at2"/>
<dbReference type="RefSeq" id="WP_155475894.1">
    <property type="nucleotide sequence ID" value="NZ_WNKU01000006.1"/>
</dbReference>
<organism evidence="3 4">
    <name type="scientific">Heliobacterium mobile</name>
    <name type="common">Heliobacillus mobilis</name>
    <dbReference type="NCBI Taxonomy" id="28064"/>
    <lineage>
        <taxon>Bacteria</taxon>
        <taxon>Bacillati</taxon>
        <taxon>Bacillota</taxon>
        <taxon>Clostridia</taxon>
        <taxon>Eubacteriales</taxon>
        <taxon>Heliobacteriaceae</taxon>
        <taxon>Heliobacterium</taxon>
    </lineage>
</organism>
<feature type="compositionally biased region" description="Basic and acidic residues" evidence="1">
    <location>
        <begin position="376"/>
        <end position="385"/>
    </location>
</feature>
<evidence type="ECO:0000313" key="4">
    <source>
        <dbReference type="Proteomes" id="UP000430670"/>
    </source>
</evidence>
<feature type="domain" description="YcdB/YcdC repeated" evidence="2">
    <location>
        <begin position="122"/>
        <end position="222"/>
    </location>
</feature>
<name>A0A6I3SJ60_HELMO</name>
<evidence type="ECO:0000256" key="1">
    <source>
        <dbReference type="SAM" id="MobiDB-lite"/>
    </source>
</evidence>
<keyword evidence="4" id="KW-1185">Reference proteome</keyword>
<feature type="region of interest" description="Disordered" evidence="1">
    <location>
        <begin position="358"/>
        <end position="390"/>
    </location>
</feature>
<protein>
    <recommendedName>
        <fullName evidence="2">YcdB/YcdC repeated domain-containing protein</fullName>
    </recommendedName>
</protein>
<dbReference type="InterPro" id="IPR032599">
    <property type="entry name" value="YcdB/YcdC_rep_domain"/>
</dbReference>
<evidence type="ECO:0000259" key="2">
    <source>
        <dbReference type="Pfam" id="PF16244"/>
    </source>
</evidence>
<proteinExistence type="predicted"/>
<dbReference type="AlphaFoldDB" id="A0A6I3SJ60"/>
<comment type="caution">
    <text evidence="3">The sequence shown here is derived from an EMBL/GenBank/DDBJ whole genome shotgun (WGS) entry which is preliminary data.</text>
</comment>
<sequence>MDRIKGKSAQMIIATGVVLSAIATGTLPAWSAESGKTSQTVTMANPVEQGSPQVESQMGKIIAKISTVYPEFKQLQLQSKVYHREVPNYLKFNGHESTWEWTYGEQGVAEEGGKDDSAIPSNQAVFVLDGKEGSLISFEWNSPPWQKESLHAPTWDLAKAKASEFLQGLGMPVQEYQAREFFENNQMKMIEFHRLYNGIPLLESTYSVAVDGTGRVFGFHSDGRNNFDAKDFPNPIEAISAEAAKKVFSDNLAVNLQYVPQELIDLMQQKSLPSTLPIMGRKTFHPVYVLNYPGSIDAITGKATTAHLEDGKPNEQVVHIQGKGQVLTAPTAAKGLQVLAREFGLNIEGLEENRSIDVRREENTQPHRQRYFWTSKSEKNGGEQGEKEDELSISLTIESDTGRIVGFSAYGKPTDSSRITSFPVEKARAKALDVIGRYIPKGNYDMELTDLSDPSIFKHPEWVDTDKIPKHILDVNNYTYGFTLIHQGIPVESMNASISLDKYTGQVTSLLLSLPELSKLPDVMNIVSKEVAKKAALDNCHLEMYYTWPEYLGQWAPKPSLIYRPDWIMTGGIVDAFTGTMIHQNDKGE</sequence>
<dbReference type="Proteomes" id="UP000430670">
    <property type="component" value="Unassembled WGS sequence"/>
</dbReference>
<accession>A0A6I3SJ60</accession>
<reference evidence="3 4" key="1">
    <citation type="submission" date="2019-11" db="EMBL/GenBank/DDBJ databases">
        <title>Whole-genome sequence of a the green, strictly anaerobic photosynthetic bacterium Heliobacillus mobilis DSM 6151.</title>
        <authorList>
            <person name="Kyndt J.A."/>
            <person name="Meyer T.E."/>
        </authorList>
    </citation>
    <scope>NUCLEOTIDE SEQUENCE [LARGE SCALE GENOMIC DNA]</scope>
    <source>
        <strain evidence="3 4">DSM 6151</strain>
    </source>
</reference>
<dbReference type="Pfam" id="PF16244">
    <property type="entry name" value="DUF4901"/>
    <property type="match status" value="1"/>
</dbReference>
<dbReference type="EMBL" id="WNKU01000006">
    <property type="protein sequence ID" value="MTV48792.1"/>
    <property type="molecule type" value="Genomic_DNA"/>
</dbReference>
<evidence type="ECO:0000313" key="3">
    <source>
        <dbReference type="EMBL" id="MTV48792.1"/>
    </source>
</evidence>